<protein>
    <submittedName>
        <fullName evidence="1">Uncharacterized protein</fullName>
    </submittedName>
</protein>
<reference evidence="1 2" key="1">
    <citation type="journal article" date="2018" name="Mol. Ecol.">
        <title>The obligate alkalophilic soda-lake fungus Sodiomyces alkalinus has shifted to a protein diet.</title>
        <authorList>
            <person name="Grum-Grzhimaylo A.A."/>
            <person name="Falkoski D.L."/>
            <person name="van den Heuvel J."/>
            <person name="Valero-Jimenez C.A."/>
            <person name="Min B."/>
            <person name="Choi I.G."/>
            <person name="Lipzen A."/>
            <person name="Daum C.G."/>
            <person name="Aanen D.K."/>
            <person name="Tsang A."/>
            <person name="Henrissat B."/>
            <person name="Bilanenko E.N."/>
            <person name="de Vries R.P."/>
            <person name="van Kan J.A.L."/>
            <person name="Grigoriev I.V."/>
            <person name="Debets A.J.M."/>
        </authorList>
    </citation>
    <scope>NUCLEOTIDE SEQUENCE [LARGE SCALE GENOMIC DNA]</scope>
    <source>
        <strain evidence="1 2">F11</strain>
    </source>
</reference>
<accession>A0A3N2PU64</accession>
<proteinExistence type="predicted"/>
<evidence type="ECO:0000313" key="2">
    <source>
        <dbReference type="Proteomes" id="UP000272025"/>
    </source>
</evidence>
<keyword evidence="2" id="KW-1185">Reference proteome</keyword>
<dbReference type="RefSeq" id="XP_028465845.1">
    <property type="nucleotide sequence ID" value="XM_028614256.1"/>
</dbReference>
<dbReference type="Proteomes" id="UP000272025">
    <property type="component" value="Unassembled WGS sequence"/>
</dbReference>
<dbReference type="GeneID" id="39582734"/>
<dbReference type="EMBL" id="ML119056">
    <property type="protein sequence ID" value="ROT38039.1"/>
    <property type="molecule type" value="Genomic_DNA"/>
</dbReference>
<sequence>MRRSDGPVISSPRVRQEGAKDLVTLSPCPSSPTACLDWMQWTVENGMGDGMRGNGTRTRVSMIDFDSCPFRIVTKPTAFKTSAPLDLETSEHGSFYALRRRLRNDLAKRLISLAPRTKRRKGEHPTSPSDKEIPKILFMSIEHFKDIFFVPPSSMTLSMNMWLSTHAYVLLVGPGPAIASLATGNMDVI</sequence>
<name>A0A3N2PU64_SODAK</name>
<gene>
    <name evidence="1" type="ORF">SODALDRAFT_360365</name>
</gene>
<organism evidence="1 2">
    <name type="scientific">Sodiomyces alkalinus (strain CBS 110278 / VKM F-3762 / F11)</name>
    <name type="common">Alkaliphilic filamentous fungus</name>
    <dbReference type="NCBI Taxonomy" id="1314773"/>
    <lineage>
        <taxon>Eukaryota</taxon>
        <taxon>Fungi</taxon>
        <taxon>Dikarya</taxon>
        <taxon>Ascomycota</taxon>
        <taxon>Pezizomycotina</taxon>
        <taxon>Sordariomycetes</taxon>
        <taxon>Hypocreomycetidae</taxon>
        <taxon>Glomerellales</taxon>
        <taxon>Plectosphaerellaceae</taxon>
        <taxon>Sodiomyces</taxon>
    </lineage>
</organism>
<dbReference type="AlphaFoldDB" id="A0A3N2PU64"/>
<evidence type="ECO:0000313" key="1">
    <source>
        <dbReference type="EMBL" id="ROT38039.1"/>
    </source>
</evidence>